<dbReference type="InterPro" id="IPR013096">
    <property type="entry name" value="Cupin_2"/>
</dbReference>
<evidence type="ECO:0000313" key="4">
    <source>
        <dbReference type="Proteomes" id="UP000324781"/>
    </source>
</evidence>
<sequence length="116" mass="12933">MVKRMEDMALEIRERMRGGKGSVQIRHIFSQDELTGKCRLFAQVTLEPGCSIGIHNHDREEEIYYIISGKATVDDNGNVQELRPGDAVITGNGAYHAIENTGTENLVLMAVILLFD</sequence>
<dbReference type="Gene3D" id="2.60.120.10">
    <property type="entry name" value="Jelly Rolls"/>
    <property type="match status" value="1"/>
</dbReference>
<dbReference type="CDD" id="cd02221">
    <property type="entry name" value="cupin_TM1287-like"/>
    <property type="match status" value="1"/>
</dbReference>
<dbReference type="InterPro" id="IPR011051">
    <property type="entry name" value="RmlC_Cupin_sf"/>
</dbReference>
<gene>
    <name evidence="3" type="ORF">SAMN05444373_102325</name>
</gene>
<keyword evidence="1" id="KW-0479">Metal-binding</keyword>
<dbReference type="GO" id="GO:0016853">
    <property type="term" value="F:isomerase activity"/>
    <property type="evidence" value="ECO:0007669"/>
    <property type="project" value="UniProtKB-KW"/>
</dbReference>
<dbReference type="PANTHER" id="PTHR35848">
    <property type="entry name" value="OXALATE-BINDING PROTEIN"/>
    <property type="match status" value="1"/>
</dbReference>
<dbReference type="EMBL" id="FQZP01000023">
    <property type="protein sequence ID" value="SHJ08259.1"/>
    <property type="molecule type" value="Genomic_DNA"/>
</dbReference>
<dbReference type="OrthoDB" id="9797047at2"/>
<dbReference type="PANTHER" id="PTHR35848:SF6">
    <property type="entry name" value="CUPIN TYPE-2 DOMAIN-CONTAINING PROTEIN"/>
    <property type="match status" value="1"/>
</dbReference>
<evidence type="ECO:0000256" key="1">
    <source>
        <dbReference type="ARBA" id="ARBA00022723"/>
    </source>
</evidence>
<organism evidence="3 4">
    <name type="scientific">Thermoclostridium caenicola</name>
    <dbReference type="NCBI Taxonomy" id="659425"/>
    <lineage>
        <taxon>Bacteria</taxon>
        <taxon>Bacillati</taxon>
        <taxon>Bacillota</taxon>
        <taxon>Clostridia</taxon>
        <taxon>Eubacteriales</taxon>
        <taxon>Oscillospiraceae</taxon>
        <taxon>Thermoclostridium</taxon>
    </lineage>
</organism>
<feature type="domain" description="Cupin type-2" evidence="2">
    <location>
        <begin position="44"/>
        <end position="111"/>
    </location>
</feature>
<dbReference type="AlphaFoldDB" id="A0A1M6GE94"/>
<proteinExistence type="predicted"/>
<dbReference type="Proteomes" id="UP000324781">
    <property type="component" value="Unassembled WGS sequence"/>
</dbReference>
<keyword evidence="3" id="KW-0413">Isomerase</keyword>
<evidence type="ECO:0000259" key="2">
    <source>
        <dbReference type="Pfam" id="PF07883"/>
    </source>
</evidence>
<dbReference type="InterPro" id="IPR051610">
    <property type="entry name" value="GPI/OXD"/>
</dbReference>
<dbReference type="InterPro" id="IPR014710">
    <property type="entry name" value="RmlC-like_jellyroll"/>
</dbReference>
<dbReference type="SUPFAM" id="SSF51182">
    <property type="entry name" value="RmlC-like cupins"/>
    <property type="match status" value="1"/>
</dbReference>
<name>A0A1M6GE94_9FIRM</name>
<keyword evidence="4" id="KW-1185">Reference proteome</keyword>
<evidence type="ECO:0000313" key="3">
    <source>
        <dbReference type="EMBL" id="SHJ08259.1"/>
    </source>
</evidence>
<dbReference type="Pfam" id="PF07883">
    <property type="entry name" value="Cupin_2"/>
    <property type="match status" value="1"/>
</dbReference>
<dbReference type="RefSeq" id="WP_149678729.1">
    <property type="nucleotide sequence ID" value="NZ_DAONMB010000035.1"/>
</dbReference>
<reference evidence="3 4" key="1">
    <citation type="submission" date="2016-11" db="EMBL/GenBank/DDBJ databases">
        <authorList>
            <person name="Varghese N."/>
            <person name="Submissions S."/>
        </authorList>
    </citation>
    <scope>NUCLEOTIDE SEQUENCE [LARGE SCALE GENOMIC DNA]</scope>
    <source>
        <strain evidence="3 4">DSM 19027</strain>
    </source>
</reference>
<protein>
    <submittedName>
        <fullName evidence="3">Mannose-6-phosphate isomerase, cupin superfamily</fullName>
    </submittedName>
</protein>
<accession>A0A1M6GE94</accession>
<dbReference type="GO" id="GO:0046872">
    <property type="term" value="F:metal ion binding"/>
    <property type="evidence" value="ECO:0007669"/>
    <property type="project" value="UniProtKB-KW"/>
</dbReference>